<sequence>MFMPLPIEFDLDVLLVQGQHCLNVGLRDMKVTLHDVCGGVEAEVEGRLPEGLSDGSHVQLLVAARQKVAFRSPKRRRKDLTEVSEHLAAVETLGDPDLFLCRGCLCCLSMPLDAPAQESEHSFRCFDLGGQVLQIREEISSSEMPTGGRLWDAGIVLAHWLASKNNPHRSAIFGASTILELGSGCGLVGIVAALVAAEAPEGKACHTYFSDKKAVLPLISLNVKANCPDLQTSIIELDWGLEEDRLRTRQQLGSTFDVLLMSDLCYNMNALPKLKDTVLQLTGLNATLLLAHKVRSDTGSCAENPMKALEPWFDVCLQQSYGPPDAQVLLFIMQRKRLHPKMAAQAAQVDTARQKMVEPELDDWRLRYSVGSAINIRQAWLSEEHFLAVRQAYMIIIDHIYYIFIYDIAT</sequence>
<dbReference type="InterPro" id="IPR019410">
    <property type="entry name" value="Methyltransf_16"/>
</dbReference>
<keyword evidence="3" id="KW-0489">Methyltransferase</keyword>
<evidence type="ECO:0000313" key="1">
    <source>
        <dbReference type="EMBL" id="CAI4004219.1"/>
    </source>
</evidence>
<gene>
    <name evidence="1" type="ORF">C1SCF055_LOCUS30026</name>
</gene>
<dbReference type="OrthoDB" id="407325at2759"/>
<evidence type="ECO:0000313" key="4">
    <source>
        <dbReference type="Proteomes" id="UP001152797"/>
    </source>
</evidence>
<dbReference type="EMBL" id="CAMXCT010003391">
    <property type="protein sequence ID" value="CAI4004219.1"/>
    <property type="molecule type" value="Genomic_DNA"/>
</dbReference>
<dbReference type="EMBL" id="CAMXCT030003391">
    <property type="protein sequence ID" value="CAL4791531.1"/>
    <property type="molecule type" value="Genomic_DNA"/>
</dbReference>
<name>A0A9P1D5K3_9DINO</name>
<comment type="caution">
    <text evidence="1">The sequence shown here is derived from an EMBL/GenBank/DDBJ whole genome shotgun (WGS) entry which is preliminary data.</text>
</comment>
<dbReference type="InterPro" id="IPR029063">
    <property type="entry name" value="SAM-dependent_MTases_sf"/>
</dbReference>
<accession>A0A9P1D5K3</accession>
<reference evidence="1" key="1">
    <citation type="submission" date="2022-10" db="EMBL/GenBank/DDBJ databases">
        <authorList>
            <person name="Chen Y."/>
            <person name="Dougan E. K."/>
            <person name="Chan C."/>
            <person name="Rhodes N."/>
            <person name="Thang M."/>
        </authorList>
    </citation>
    <scope>NUCLEOTIDE SEQUENCE</scope>
</reference>
<keyword evidence="4" id="KW-1185">Reference proteome</keyword>
<evidence type="ECO:0000313" key="2">
    <source>
        <dbReference type="EMBL" id="CAL1157594.1"/>
    </source>
</evidence>
<dbReference type="AlphaFoldDB" id="A0A9P1D5K3"/>
<dbReference type="Proteomes" id="UP001152797">
    <property type="component" value="Unassembled WGS sequence"/>
</dbReference>
<protein>
    <submittedName>
        <fullName evidence="3">Protein N-lysine methyltransferase METTL21A (HSP A lysine methyltransferase) (HSPA-KMT) (Hepatocellular carcinoma-associated antigen 557b) (Methyltransferase-like protein 21A)</fullName>
    </submittedName>
</protein>
<proteinExistence type="predicted"/>
<dbReference type="EMBL" id="CAMXCT020003391">
    <property type="protein sequence ID" value="CAL1157594.1"/>
    <property type="molecule type" value="Genomic_DNA"/>
</dbReference>
<dbReference type="Gene3D" id="3.40.50.150">
    <property type="entry name" value="Vaccinia Virus protein VP39"/>
    <property type="match status" value="1"/>
</dbReference>
<dbReference type="Pfam" id="PF10294">
    <property type="entry name" value="Methyltransf_16"/>
    <property type="match status" value="1"/>
</dbReference>
<dbReference type="GO" id="GO:0008168">
    <property type="term" value="F:methyltransferase activity"/>
    <property type="evidence" value="ECO:0007669"/>
    <property type="project" value="UniProtKB-KW"/>
</dbReference>
<dbReference type="PANTHER" id="PTHR14614">
    <property type="entry name" value="HEPATOCELLULAR CARCINOMA-ASSOCIATED ANTIGEN"/>
    <property type="match status" value="1"/>
</dbReference>
<organism evidence="1">
    <name type="scientific">Cladocopium goreaui</name>
    <dbReference type="NCBI Taxonomy" id="2562237"/>
    <lineage>
        <taxon>Eukaryota</taxon>
        <taxon>Sar</taxon>
        <taxon>Alveolata</taxon>
        <taxon>Dinophyceae</taxon>
        <taxon>Suessiales</taxon>
        <taxon>Symbiodiniaceae</taxon>
        <taxon>Cladocopium</taxon>
    </lineage>
</organism>
<dbReference type="SUPFAM" id="SSF53335">
    <property type="entry name" value="S-adenosyl-L-methionine-dependent methyltransferases"/>
    <property type="match status" value="1"/>
</dbReference>
<evidence type="ECO:0000313" key="3">
    <source>
        <dbReference type="EMBL" id="CAL4791531.1"/>
    </source>
</evidence>
<reference evidence="2" key="2">
    <citation type="submission" date="2024-04" db="EMBL/GenBank/DDBJ databases">
        <authorList>
            <person name="Chen Y."/>
            <person name="Shah S."/>
            <person name="Dougan E. K."/>
            <person name="Thang M."/>
            <person name="Chan C."/>
        </authorList>
    </citation>
    <scope>NUCLEOTIDE SEQUENCE [LARGE SCALE GENOMIC DNA]</scope>
</reference>
<keyword evidence="3" id="KW-0808">Transferase</keyword>
<dbReference type="GO" id="GO:0032259">
    <property type="term" value="P:methylation"/>
    <property type="evidence" value="ECO:0007669"/>
    <property type="project" value="UniProtKB-KW"/>
</dbReference>